<proteinExistence type="predicted"/>
<protein>
    <submittedName>
        <fullName evidence="1">Uncharacterized protein</fullName>
    </submittedName>
</protein>
<reference evidence="1" key="1">
    <citation type="journal article" date="2021" name="Proc. Natl. Acad. Sci. U.S.A.">
        <title>A Catalog of Tens of Thousands of Viruses from Human Metagenomes Reveals Hidden Associations with Chronic Diseases.</title>
        <authorList>
            <person name="Tisza M.J."/>
            <person name="Buck C.B."/>
        </authorList>
    </citation>
    <scope>NUCLEOTIDE SEQUENCE</scope>
    <source>
        <strain evidence="1">Ct8Lf7</strain>
    </source>
</reference>
<sequence>MIKSRTHTSYYRIPLYKININFRRWRNWLSIVAKLYSIK</sequence>
<organism evidence="1">
    <name type="scientific">Podoviridae sp. ct8Lf7</name>
    <dbReference type="NCBI Taxonomy" id="2827723"/>
    <lineage>
        <taxon>Viruses</taxon>
        <taxon>Duplodnaviria</taxon>
        <taxon>Heunggongvirae</taxon>
        <taxon>Uroviricota</taxon>
        <taxon>Caudoviricetes</taxon>
    </lineage>
</organism>
<accession>A0A8S5S144</accession>
<evidence type="ECO:0000313" key="1">
    <source>
        <dbReference type="EMBL" id="DAF44402.1"/>
    </source>
</evidence>
<dbReference type="EMBL" id="BK032511">
    <property type="protein sequence ID" value="DAF44402.1"/>
    <property type="molecule type" value="Genomic_DNA"/>
</dbReference>
<name>A0A8S5S144_9CAUD</name>